<dbReference type="InterPro" id="IPR056505">
    <property type="entry name" value="Beta-prop_HVO_0234"/>
</dbReference>
<evidence type="ECO:0000259" key="1">
    <source>
        <dbReference type="Pfam" id="PF23366"/>
    </source>
</evidence>
<dbReference type="Pfam" id="PF23366">
    <property type="entry name" value="Beta-prop_HVO_0234"/>
    <property type="match status" value="1"/>
</dbReference>
<name>A0ABD6BSC2_9EURY</name>
<protein>
    <recommendedName>
        <fullName evidence="1">HVO-0234-like beta-propeller domain-containing protein</fullName>
    </recommendedName>
</protein>
<accession>A0ABD6BSC2</accession>
<gene>
    <name evidence="2" type="ORF">ACFSAU_08800</name>
</gene>
<dbReference type="AlphaFoldDB" id="A0ABD6BSC2"/>
<dbReference type="Proteomes" id="UP001597139">
    <property type="component" value="Unassembled WGS sequence"/>
</dbReference>
<evidence type="ECO:0000313" key="3">
    <source>
        <dbReference type="Proteomes" id="UP001597139"/>
    </source>
</evidence>
<dbReference type="EMBL" id="JBHUCZ010000007">
    <property type="protein sequence ID" value="MFD1567590.1"/>
    <property type="molecule type" value="Genomic_DNA"/>
</dbReference>
<reference evidence="2 3" key="1">
    <citation type="journal article" date="2019" name="Int. J. Syst. Evol. Microbiol.">
        <title>The Global Catalogue of Microorganisms (GCM) 10K type strain sequencing project: providing services to taxonomists for standard genome sequencing and annotation.</title>
        <authorList>
            <consortium name="The Broad Institute Genomics Platform"/>
            <consortium name="The Broad Institute Genome Sequencing Center for Infectious Disease"/>
            <person name="Wu L."/>
            <person name="Ma J."/>
        </authorList>
    </citation>
    <scope>NUCLEOTIDE SEQUENCE [LARGE SCALE GENOMIC DNA]</scope>
    <source>
        <strain evidence="2 3">CGMCC 1.12859</strain>
    </source>
</reference>
<dbReference type="RefSeq" id="WP_267647458.1">
    <property type="nucleotide sequence ID" value="NZ_JANHGR010000002.1"/>
</dbReference>
<keyword evidence="3" id="KW-1185">Reference proteome</keyword>
<comment type="caution">
    <text evidence="2">The sequence shown here is derived from an EMBL/GenBank/DDBJ whole genome shotgun (WGS) entry which is preliminary data.</text>
</comment>
<feature type="domain" description="HVO-0234-like beta-propeller" evidence="1">
    <location>
        <begin position="3"/>
        <end position="278"/>
    </location>
</feature>
<sequence length="288" mass="29266">MPTISEKRVFDDAAAPTPVFVAAEQGLVVARLSADAVGEFSLERRCTARDLALGPEGTLVLATDEATLVASDADPSRFHETGFGPATAVGVVEGPDRAVVAADENGLLARLPLPAGAGPDPTASDWEDLATVDDVRAIDGRLVAAGDGVHRVTATGPVDAGLDDARDVAARGAPLAAVGSGLYELGNGWMLAREGVHETVATDGERANAVGEVGTVLGRQHGGGEWAELDLPTDDRIVDFAYTDEAVVAATESGSLLADAGDGWRSRMIGVTGVRAAAAGPAPTPDAE</sequence>
<organism evidence="2 3">
    <name type="scientific">Halolamina litorea</name>
    <dbReference type="NCBI Taxonomy" id="1515593"/>
    <lineage>
        <taxon>Archaea</taxon>
        <taxon>Methanobacteriati</taxon>
        <taxon>Methanobacteriota</taxon>
        <taxon>Stenosarchaea group</taxon>
        <taxon>Halobacteria</taxon>
        <taxon>Halobacteriales</taxon>
        <taxon>Haloferacaceae</taxon>
    </lineage>
</organism>
<evidence type="ECO:0000313" key="2">
    <source>
        <dbReference type="EMBL" id="MFD1567590.1"/>
    </source>
</evidence>
<proteinExistence type="predicted"/>